<reference evidence="3" key="1">
    <citation type="submission" date="2019-05" db="EMBL/GenBank/DDBJ databases">
        <title>Annotation for the trematode Paragonimus heterotremus.</title>
        <authorList>
            <person name="Choi Y.-J."/>
        </authorList>
    </citation>
    <scope>NUCLEOTIDE SEQUENCE</scope>
    <source>
        <strain evidence="3">LC</strain>
    </source>
</reference>
<evidence type="ECO:0000259" key="2">
    <source>
        <dbReference type="Pfam" id="PF02752"/>
    </source>
</evidence>
<evidence type="ECO:0000313" key="4">
    <source>
        <dbReference type="Proteomes" id="UP000748531"/>
    </source>
</evidence>
<comment type="caution">
    <text evidence="3">The sequence shown here is derived from an EMBL/GenBank/DDBJ whole genome shotgun (WGS) entry which is preliminary data.</text>
</comment>
<dbReference type="PRINTS" id="PR00309">
    <property type="entry name" value="ARRESTIN"/>
</dbReference>
<dbReference type="Proteomes" id="UP000748531">
    <property type="component" value="Unassembled WGS sequence"/>
</dbReference>
<proteinExistence type="inferred from homology"/>
<name>A0A8J4X3L2_9TREM</name>
<dbReference type="SUPFAM" id="SSF81296">
    <property type="entry name" value="E set domains"/>
    <property type="match status" value="3"/>
</dbReference>
<dbReference type="InterPro" id="IPR014753">
    <property type="entry name" value="Arrestin_N"/>
</dbReference>
<dbReference type="Gene3D" id="2.60.40.840">
    <property type="match status" value="1"/>
</dbReference>
<organism evidence="3 4">
    <name type="scientific">Paragonimus heterotremus</name>
    <dbReference type="NCBI Taxonomy" id="100268"/>
    <lineage>
        <taxon>Eukaryota</taxon>
        <taxon>Metazoa</taxon>
        <taxon>Spiralia</taxon>
        <taxon>Lophotrochozoa</taxon>
        <taxon>Platyhelminthes</taxon>
        <taxon>Trematoda</taxon>
        <taxon>Digenea</taxon>
        <taxon>Plagiorchiida</taxon>
        <taxon>Troglotremata</taxon>
        <taxon>Troglotrematidae</taxon>
        <taxon>Paragonimus</taxon>
    </lineage>
</organism>
<gene>
    <name evidence="3" type="ORF">PHET_00418</name>
</gene>
<dbReference type="OrthoDB" id="298939at2759"/>
<dbReference type="InterPro" id="IPR014756">
    <property type="entry name" value="Ig_E-set"/>
</dbReference>
<dbReference type="Pfam" id="PF02752">
    <property type="entry name" value="Arrestin_C"/>
    <property type="match status" value="1"/>
</dbReference>
<dbReference type="GO" id="GO:0001664">
    <property type="term" value="F:G protein-coupled receptor binding"/>
    <property type="evidence" value="ECO:0007669"/>
    <property type="project" value="TreeGrafter"/>
</dbReference>
<keyword evidence="4" id="KW-1185">Reference proteome</keyword>
<dbReference type="InterPro" id="IPR011022">
    <property type="entry name" value="Arrestin_C-like"/>
</dbReference>
<dbReference type="GO" id="GO:0002031">
    <property type="term" value="P:G protein-coupled receptor internalization"/>
    <property type="evidence" value="ECO:0007669"/>
    <property type="project" value="TreeGrafter"/>
</dbReference>
<sequence>MSSDEATPYAFEVYKKCTADGRIALYLEKRNFYDHLTYVDPIDGIVWFDTQKLDGQPVNLMLVCGCRYGREDLDVLGLTFQRDLLVFTRQICPESESSNQHVTVQKSRRYWPRRRTKCAKPKSSDEPREFRKETVQSEVKFSEHLLPHSEEIRTDNFPLSYTQKRLLTRLGTANARPFRIHLPPFAPSSVTIQPNEGEAEKLCGVTYELCTYIGKRLNENSLISSVSMVIRKFTLGPPVSLRPTQPCCESSSKTPFSECSGAVTMTLTLDKPLFYHDEKMNVQITIDNRSRFAVRKIQVSVFQVTELHMVTKGCYRSLVDRVSSRDQLPVRPGECGWQHTYILKPWFESHMKRRGLVLEGMLKHEQAILASSTVFKLPSTDCAYYRSMLSIFGDVVRCDQNKMAKELQGIIVTYLVQGRCWIGMSRLDVQIPFFLTRPSAEPSNAKPTIPTQTNEIPRSEESVKIFNPAAIVHTPIDADSDFEEPGGVKCDYSGTV</sequence>
<dbReference type="InterPro" id="IPR014752">
    <property type="entry name" value="Arrestin-like_C"/>
</dbReference>
<dbReference type="PANTHER" id="PTHR11792:SF17">
    <property type="entry name" value="KURTZ ARRESTIN"/>
    <property type="match status" value="1"/>
</dbReference>
<dbReference type="PANTHER" id="PTHR11792">
    <property type="entry name" value="ARRESTIN"/>
    <property type="match status" value="1"/>
</dbReference>
<accession>A0A8J4X3L2</accession>
<evidence type="ECO:0000256" key="1">
    <source>
        <dbReference type="ARBA" id="ARBA00005298"/>
    </source>
</evidence>
<dbReference type="InterPro" id="IPR000698">
    <property type="entry name" value="Arrestin"/>
</dbReference>
<dbReference type="Gene3D" id="2.60.40.640">
    <property type="match status" value="1"/>
</dbReference>
<dbReference type="EMBL" id="LUCH01000117">
    <property type="protein sequence ID" value="KAF5406042.1"/>
    <property type="molecule type" value="Genomic_DNA"/>
</dbReference>
<evidence type="ECO:0000313" key="3">
    <source>
        <dbReference type="EMBL" id="KAF5406042.1"/>
    </source>
</evidence>
<dbReference type="GO" id="GO:0007165">
    <property type="term" value="P:signal transduction"/>
    <property type="evidence" value="ECO:0007669"/>
    <property type="project" value="InterPro"/>
</dbReference>
<comment type="similarity">
    <text evidence="1">Belongs to the arrestin family.</text>
</comment>
<dbReference type="GO" id="GO:0005737">
    <property type="term" value="C:cytoplasm"/>
    <property type="evidence" value="ECO:0007669"/>
    <property type="project" value="TreeGrafter"/>
</dbReference>
<dbReference type="AlphaFoldDB" id="A0A8J4X3L2"/>
<protein>
    <recommendedName>
        <fullName evidence="2">Arrestin C-terminal-like domain-containing protein</fullName>
    </recommendedName>
</protein>
<feature type="domain" description="Arrestin C-terminal-like" evidence="2">
    <location>
        <begin position="260"/>
        <end position="336"/>
    </location>
</feature>